<dbReference type="Proteomes" id="UP000034852">
    <property type="component" value="Unassembled WGS sequence"/>
</dbReference>
<dbReference type="EMBL" id="LBTH01000043">
    <property type="protein sequence ID" value="KKQ34888.1"/>
    <property type="molecule type" value="Genomic_DNA"/>
</dbReference>
<accession>A0A0G0GV32</accession>
<comment type="caution">
    <text evidence="1">The sequence shown here is derived from an EMBL/GenBank/DDBJ whole genome shotgun (WGS) entry which is preliminary data.</text>
</comment>
<name>A0A0G0GV32_9BACT</name>
<sequence>MGETYELVKYLWQHLDVKDVHKLALGFDGASNRDFLLPKLVELPGLPKSVLELGPMYNLWSTFIVGIMEINRVHLSDPMYMTRGVPSPEIVGINPDLLTFDSYGLPELLDELPILKLGETTLVLANVINYVDGQDLARLLERIGETYHPRVVVIGNNFTATLGHGHINRIKTPGDIRELLTSKNFQAVVEEFDDEYLAGIYKL</sequence>
<dbReference type="AlphaFoldDB" id="A0A0G0GV32"/>
<protein>
    <submittedName>
        <fullName evidence="1">Uncharacterized protein</fullName>
    </submittedName>
</protein>
<evidence type="ECO:0000313" key="2">
    <source>
        <dbReference type="Proteomes" id="UP000034852"/>
    </source>
</evidence>
<reference evidence="1 2" key="1">
    <citation type="journal article" date="2015" name="Nature">
        <title>rRNA introns, odd ribosomes, and small enigmatic genomes across a large radiation of phyla.</title>
        <authorList>
            <person name="Brown C.T."/>
            <person name="Hug L.A."/>
            <person name="Thomas B.C."/>
            <person name="Sharon I."/>
            <person name="Castelle C.J."/>
            <person name="Singh A."/>
            <person name="Wilkins M.J."/>
            <person name="Williams K.H."/>
            <person name="Banfield J.F."/>
        </authorList>
    </citation>
    <scope>NUCLEOTIDE SEQUENCE [LARGE SCALE GENOMIC DNA]</scope>
</reference>
<proteinExistence type="predicted"/>
<organism evidence="1 2">
    <name type="scientific">candidate division WS6 bacterium GW2011_GWA2_37_6</name>
    <dbReference type="NCBI Taxonomy" id="1619087"/>
    <lineage>
        <taxon>Bacteria</taxon>
        <taxon>Candidatus Dojkabacteria</taxon>
    </lineage>
</organism>
<gene>
    <name evidence="1" type="ORF">US52_C0043G0005</name>
</gene>
<evidence type="ECO:0000313" key="1">
    <source>
        <dbReference type="EMBL" id="KKQ34888.1"/>
    </source>
</evidence>